<evidence type="ECO:0000256" key="1">
    <source>
        <dbReference type="ARBA" id="ARBA00004123"/>
    </source>
</evidence>
<comment type="subcellular location">
    <subcellularLocation>
        <location evidence="1">Nucleus</location>
    </subcellularLocation>
</comment>
<evidence type="ECO:0000256" key="9">
    <source>
        <dbReference type="PROSITE-ProRule" id="PRU00042"/>
    </source>
</evidence>
<evidence type="ECO:0000256" key="6">
    <source>
        <dbReference type="ARBA" id="ARBA00023015"/>
    </source>
</evidence>
<dbReference type="GO" id="GO:0005737">
    <property type="term" value="C:cytoplasm"/>
    <property type="evidence" value="ECO:0007669"/>
    <property type="project" value="TreeGrafter"/>
</dbReference>
<dbReference type="InterPro" id="IPR036236">
    <property type="entry name" value="Znf_C2H2_sf"/>
</dbReference>
<protein>
    <recommendedName>
        <fullName evidence="11">C2H2-type domain-containing protein</fullName>
    </recommendedName>
</protein>
<keyword evidence="3" id="KW-0677">Repeat</keyword>
<dbReference type="FunFam" id="3.30.160.60:FF:000744">
    <property type="entry name" value="zinc finger E-box-binding homeobox 1"/>
    <property type="match status" value="1"/>
</dbReference>
<feature type="compositionally biased region" description="Low complexity" evidence="10">
    <location>
        <begin position="27"/>
        <end position="50"/>
    </location>
</feature>
<keyword evidence="8" id="KW-0539">Nucleus</keyword>
<dbReference type="GO" id="GO:0005634">
    <property type="term" value="C:nucleus"/>
    <property type="evidence" value="ECO:0007669"/>
    <property type="project" value="UniProtKB-SubCell"/>
</dbReference>
<evidence type="ECO:0000256" key="8">
    <source>
        <dbReference type="ARBA" id="ARBA00023242"/>
    </source>
</evidence>
<dbReference type="PANTHER" id="PTHR47428">
    <property type="entry name" value="REGULATORY PROTEIN MIG1-RELATED"/>
    <property type="match status" value="1"/>
</dbReference>
<dbReference type="GO" id="GO:0008270">
    <property type="term" value="F:zinc ion binding"/>
    <property type="evidence" value="ECO:0007669"/>
    <property type="project" value="UniProtKB-KW"/>
</dbReference>
<dbReference type="PROSITE" id="PS00028">
    <property type="entry name" value="ZINC_FINGER_C2H2_1"/>
    <property type="match status" value="2"/>
</dbReference>
<dbReference type="InterPro" id="IPR013087">
    <property type="entry name" value="Znf_C2H2_type"/>
</dbReference>
<proteinExistence type="predicted"/>
<organism evidence="12 13">
    <name type="scientific">Dacryopinax primogenitus (strain DJM 731)</name>
    <name type="common">Brown rot fungus</name>
    <dbReference type="NCBI Taxonomy" id="1858805"/>
    <lineage>
        <taxon>Eukaryota</taxon>
        <taxon>Fungi</taxon>
        <taxon>Dikarya</taxon>
        <taxon>Basidiomycota</taxon>
        <taxon>Agaricomycotina</taxon>
        <taxon>Dacrymycetes</taxon>
        <taxon>Dacrymycetales</taxon>
        <taxon>Dacrymycetaceae</taxon>
        <taxon>Dacryopinax</taxon>
    </lineage>
</organism>
<sequence length="181" mass="19834">MSSFLVRSASGGVVSLLNPSEGDDDQGSTSPTTSPTQEARSPSGSPPDSSSNRRAYPCPSCPKIFNSAGHLNRHLKIHTGEREHVCPWRGCDKRCGRFDNLVQHFRVHLRNRSTTTTNTEVRNMMAQLRNENRRGLLDDDSSSLTSLQQANADYQDHTRVEGTPSASHPVPPPTSASRRPG</sequence>
<dbReference type="RefSeq" id="XP_040633007.1">
    <property type="nucleotide sequence ID" value="XM_040771497.1"/>
</dbReference>
<dbReference type="OMA" id="GEREHVC"/>
<feature type="region of interest" description="Disordered" evidence="10">
    <location>
        <begin position="1"/>
        <end position="57"/>
    </location>
</feature>
<evidence type="ECO:0000256" key="4">
    <source>
        <dbReference type="ARBA" id="ARBA00022771"/>
    </source>
</evidence>
<dbReference type="HOGENOM" id="CLU_1488963_0_0_1"/>
<evidence type="ECO:0000256" key="5">
    <source>
        <dbReference type="ARBA" id="ARBA00022833"/>
    </source>
</evidence>
<feature type="region of interest" description="Disordered" evidence="10">
    <location>
        <begin position="136"/>
        <end position="181"/>
    </location>
</feature>
<dbReference type="SUPFAM" id="SSF57667">
    <property type="entry name" value="beta-beta-alpha zinc fingers"/>
    <property type="match status" value="1"/>
</dbReference>
<keyword evidence="7" id="KW-0804">Transcription</keyword>
<evidence type="ECO:0000256" key="2">
    <source>
        <dbReference type="ARBA" id="ARBA00022723"/>
    </source>
</evidence>
<dbReference type="PROSITE" id="PS50157">
    <property type="entry name" value="ZINC_FINGER_C2H2_2"/>
    <property type="match status" value="2"/>
</dbReference>
<dbReference type="InterPro" id="IPR051007">
    <property type="entry name" value="creA/MIG_C2H2-ZnF"/>
</dbReference>
<dbReference type="Gene3D" id="3.30.160.60">
    <property type="entry name" value="Classic Zinc Finger"/>
    <property type="match status" value="2"/>
</dbReference>
<dbReference type="OrthoDB" id="6365676at2759"/>
<dbReference type="STRING" id="1858805.M5GGU8"/>
<evidence type="ECO:0000256" key="3">
    <source>
        <dbReference type="ARBA" id="ARBA00022737"/>
    </source>
</evidence>
<evidence type="ECO:0000313" key="12">
    <source>
        <dbReference type="EMBL" id="EJU06113.1"/>
    </source>
</evidence>
<gene>
    <name evidence="12" type="ORF">DACRYDRAFT_19409</name>
</gene>
<dbReference type="AlphaFoldDB" id="M5GGU8"/>
<dbReference type="GeneID" id="63686559"/>
<evidence type="ECO:0000256" key="7">
    <source>
        <dbReference type="ARBA" id="ARBA00023163"/>
    </source>
</evidence>
<dbReference type="Proteomes" id="UP000030653">
    <property type="component" value="Unassembled WGS sequence"/>
</dbReference>
<evidence type="ECO:0000256" key="10">
    <source>
        <dbReference type="SAM" id="MobiDB-lite"/>
    </source>
</evidence>
<name>M5GGU8_DACPD</name>
<keyword evidence="5" id="KW-0862">Zinc</keyword>
<accession>M5GGU8</accession>
<feature type="domain" description="C2H2-type" evidence="11">
    <location>
        <begin position="56"/>
        <end position="83"/>
    </location>
</feature>
<dbReference type="Pfam" id="PF00096">
    <property type="entry name" value="zf-C2H2"/>
    <property type="match status" value="1"/>
</dbReference>
<keyword evidence="6" id="KW-0805">Transcription regulation</keyword>
<evidence type="ECO:0000259" key="11">
    <source>
        <dbReference type="PROSITE" id="PS50157"/>
    </source>
</evidence>
<reference evidence="12 13" key="1">
    <citation type="journal article" date="2012" name="Science">
        <title>The Paleozoic origin of enzymatic lignin decomposition reconstructed from 31 fungal genomes.</title>
        <authorList>
            <person name="Floudas D."/>
            <person name="Binder M."/>
            <person name="Riley R."/>
            <person name="Barry K."/>
            <person name="Blanchette R.A."/>
            <person name="Henrissat B."/>
            <person name="Martinez A.T."/>
            <person name="Otillar R."/>
            <person name="Spatafora J.W."/>
            <person name="Yadav J.S."/>
            <person name="Aerts A."/>
            <person name="Benoit I."/>
            <person name="Boyd A."/>
            <person name="Carlson A."/>
            <person name="Copeland A."/>
            <person name="Coutinho P.M."/>
            <person name="de Vries R.P."/>
            <person name="Ferreira P."/>
            <person name="Findley K."/>
            <person name="Foster B."/>
            <person name="Gaskell J."/>
            <person name="Glotzer D."/>
            <person name="Gorecki P."/>
            <person name="Heitman J."/>
            <person name="Hesse C."/>
            <person name="Hori C."/>
            <person name="Igarashi K."/>
            <person name="Jurgens J.A."/>
            <person name="Kallen N."/>
            <person name="Kersten P."/>
            <person name="Kohler A."/>
            <person name="Kuees U."/>
            <person name="Kumar T.K.A."/>
            <person name="Kuo A."/>
            <person name="LaButti K."/>
            <person name="Larrondo L.F."/>
            <person name="Lindquist E."/>
            <person name="Ling A."/>
            <person name="Lombard V."/>
            <person name="Lucas S."/>
            <person name="Lundell T."/>
            <person name="Martin R."/>
            <person name="McLaughlin D.J."/>
            <person name="Morgenstern I."/>
            <person name="Morin E."/>
            <person name="Murat C."/>
            <person name="Nagy L.G."/>
            <person name="Nolan M."/>
            <person name="Ohm R.A."/>
            <person name="Patyshakuliyeva A."/>
            <person name="Rokas A."/>
            <person name="Ruiz-Duenas F.J."/>
            <person name="Sabat G."/>
            <person name="Salamov A."/>
            <person name="Samejima M."/>
            <person name="Schmutz J."/>
            <person name="Slot J.C."/>
            <person name="St John F."/>
            <person name="Stenlid J."/>
            <person name="Sun H."/>
            <person name="Sun S."/>
            <person name="Syed K."/>
            <person name="Tsang A."/>
            <person name="Wiebenga A."/>
            <person name="Young D."/>
            <person name="Pisabarro A."/>
            <person name="Eastwood D.C."/>
            <person name="Martin F."/>
            <person name="Cullen D."/>
            <person name="Grigoriev I.V."/>
            <person name="Hibbett D.S."/>
        </authorList>
    </citation>
    <scope>NUCLEOTIDE SEQUENCE [LARGE SCALE GENOMIC DNA]</scope>
    <source>
        <strain evidence="12 13">DJM-731 SS1</strain>
    </source>
</reference>
<dbReference type="SMART" id="SM00355">
    <property type="entry name" value="ZnF_C2H2"/>
    <property type="match status" value="2"/>
</dbReference>
<evidence type="ECO:0000313" key="13">
    <source>
        <dbReference type="Proteomes" id="UP000030653"/>
    </source>
</evidence>
<keyword evidence="13" id="KW-1185">Reference proteome</keyword>
<feature type="domain" description="C2H2-type" evidence="11">
    <location>
        <begin position="84"/>
        <end position="113"/>
    </location>
</feature>
<dbReference type="PANTHER" id="PTHR47428:SF2">
    <property type="entry name" value="ZINC FINGER PROTEIN RSV1"/>
    <property type="match status" value="1"/>
</dbReference>
<dbReference type="EMBL" id="JH795855">
    <property type="protein sequence ID" value="EJU06113.1"/>
    <property type="molecule type" value="Genomic_DNA"/>
</dbReference>
<keyword evidence="4 9" id="KW-0863">Zinc-finger</keyword>
<dbReference type="GO" id="GO:0000433">
    <property type="term" value="P:carbon catabolite repression of transcription from RNA polymerase II promoter by glucose"/>
    <property type="evidence" value="ECO:0007669"/>
    <property type="project" value="TreeGrafter"/>
</dbReference>
<keyword evidence="2" id="KW-0479">Metal-binding</keyword>
<dbReference type="GO" id="GO:0000978">
    <property type="term" value="F:RNA polymerase II cis-regulatory region sequence-specific DNA binding"/>
    <property type="evidence" value="ECO:0007669"/>
    <property type="project" value="TreeGrafter"/>
</dbReference>